<keyword evidence="1" id="KW-0547">Nucleotide-binding</keyword>
<dbReference type="PANTHER" id="PTHR13748:SF62">
    <property type="entry name" value="COBW DOMAIN-CONTAINING PROTEIN"/>
    <property type="match status" value="1"/>
</dbReference>
<evidence type="ECO:0000256" key="4">
    <source>
        <dbReference type="ARBA" id="ARBA00034320"/>
    </source>
</evidence>
<gene>
    <name evidence="7" type="ORF">TrCOL_g3483</name>
</gene>
<evidence type="ECO:0000259" key="6">
    <source>
        <dbReference type="SMART" id="SM00833"/>
    </source>
</evidence>
<dbReference type="InterPro" id="IPR036627">
    <property type="entry name" value="CobW-likC_sf"/>
</dbReference>
<evidence type="ECO:0000256" key="5">
    <source>
        <dbReference type="ARBA" id="ARBA00049117"/>
    </source>
</evidence>
<dbReference type="SUPFAM" id="SSF90002">
    <property type="entry name" value="Hypothetical protein YjiA, C-terminal domain"/>
    <property type="match status" value="1"/>
</dbReference>
<proteinExistence type="inferred from homology"/>
<dbReference type="GO" id="GO:0016787">
    <property type="term" value="F:hydrolase activity"/>
    <property type="evidence" value="ECO:0007669"/>
    <property type="project" value="UniProtKB-KW"/>
</dbReference>
<dbReference type="PANTHER" id="PTHR13748">
    <property type="entry name" value="COBW-RELATED"/>
    <property type="match status" value="1"/>
</dbReference>
<dbReference type="GO" id="GO:0005737">
    <property type="term" value="C:cytoplasm"/>
    <property type="evidence" value="ECO:0007669"/>
    <property type="project" value="TreeGrafter"/>
</dbReference>
<dbReference type="GO" id="GO:0000166">
    <property type="term" value="F:nucleotide binding"/>
    <property type="evidence" value="ECO:0007669"/>
    <property type="project" value="UniProtKB-KW"/>
</dbReference>
<comment type="caution">
    <text evidence="7">The sequence shown here is derived from an EMBL/GenBank/DDBJ whole genome shotgun (WGS) entry which is preliminary data.</text>
</comment>
<dbReference type="InterPro" id="IPR027417">
    <property type="entry name" value="P-loop_NTPase"/>
</dbReference>
<dbReference type="Gene3D" id="3.30.1220.10">
    <property type="entry name" value="CobW-like, C-terminal domain"/>
    <property type="match status" value="1"/>
</dbReference>
<feature type="domain" description="CobW C-terminal" evidence="6">
    <location>
        <begin position="237"/>
        <end position="331"/>
    </location>
</feature>
<evidence type="ECO:0000256" key="3">
    <source>
        <dbReference type="ARBA" id="ARBA00023186"/>
    </source>
</evidence>
<dbReference type="AlphaFoldDB" id="A0A9W7FWK8"/>
<dbReference type="Pfam" id="PF02492">
    <property type="entry name" value="cobW"/>
    <property type="match status" value="1"/>
</dbReference>
<dbReference type="SUPFAM" id="SSF52540">
    <property type="entry name" value="P-loop containing nucleoside triphosphate hydrolases"/>
    <property type="match status" value="1"/>
</dbReference>
<dbReference type="OrthoDB" id="258627at2759"/>
<keyword evidence="8" id="KW-1185">Reference proteome</keyword>
<evidence type="ECO:0000313" key="8">
    <source>
        <dbReference type="Proteomes" id="UP001165065"/>
    </source>
</evidence>
<dbReference type="InterPro" id="IPR011629">
    <property type="entry name" value="CobW-like_C"/>
</dbReference>
<accession>A0A9W7FWK8</accession>
<dbReference type="SMART" id="SM00833">
    <property type="entry name" value="CobW_C"/>
    <property type="match status" value="1"/>
</dbReference>
<comment type="catalytic activity">
    <reaction evidence="5">
        <text>GTP + H2O = GDP + phosphate + H(+)</text>
        <dbReference type="Rhea" id="RHEA:19669"/>
        <dbReference type="ChEBI" id="CHEBI:15377"/>
        <dbReference type="ChEBI" id="CHEBI:15378"/>
        <dbReference type="ChEBI" id="CHEBI:37565"/>
        <dbReference type="ChEBI" id="CHEBI:43474"/>
        <dbReference type="ChEBI" id="CHEBI:58189"/>
    </reaction>
    <physiologicalReaction direction="left-to-right" evidence="5">
        <dbReference type="Rhea" id="RHEA:19670"/>
    </physiologicalReaction>
</comment>
<protein>
    <recommendedName>
        <fullName evidence="6">CobW C-terminal domain-containing protein</fullName>
    </recommendedName>
</protein>
<dbReference type="Pfam" id="PF07683">
    <property type="entry name" value="CobW_C"/>
    <property type="match status" value="1"/>
</dbReference>
<dbReference type="InterPro" id="IPR003495">
    <property type="entry name" value="CobW/HypB/UreG_nucleotide-bd"/>
</dbReference>
<dbReference type="EMBL" id="BRYA01000515">
    <property type="protein sequence ID" value="GMI20545.1"/>
    <property type="molecule type" value="Genomic_DNA"/>
</dbReference>
<evidence type="ECO:0000256" key="2">
    <source>
        <dbReference type="ARBA" id="ARBA00022801"/>
    </source>
</evidence>
<organism evidence="7 8">
    <name type="scientific">Triparma columacea</name>
    <dbReference type="NCBI Taxonomy" id="722753"/>
    <lineage>
        <taxon>Eukaryota</taxon>
        <taxon>Sar</taxon>
        <taxon>Stramenopiles</taxon>
        <taxon>Ochrophyta</taxon>
        <taxon>Bolidophyceae</taxon>
        <taxon>Parmales</taxon>
        <taxon>Triparmaceae</taxon>
        <taxon>Triparma</taxon>
    </lineage>
</organism>
<evidence type="ECO:0000256" key="1">
    <source>
        <dbReference type="ARBA" id="ARBA00022741"/>
    </source>
</evidence>
<comment type="similarity">
    <text evidence="4">Belongs to the SIMIBI class G3E GTPase family. ZNG1 subfamily.</text>
</comment>
<dbReference type="Proteomes" id="UP001165065">
    <property type="component" value="Unassembled WGS sequence"/>
</dbReference>
<keyword evidence="2" id="KW-0378">Hydrolase</keyword>
<reference evidence="8" key="1">
    <citation type="journal article" date="2023" name="Commun. Biol.">
        <title>Genome analysis of Parmales, the sister group of diatoms, reveals the evolutionary specialization of diatoms from phago-mixotrophs to photoautotrophs.</title>
        <authorList>
            <person name="Ban H."/>
            <person name="Sato S."/>
            <person name="Yoshikawa S."/>
            <person name="Yamada K."/>
            <person name="Nakamura Y."/>
            <person name="Ichinomiya M."/>
            <person name="Sato N."/>
            <person name="Blanc-Mathieu R."/>
            <person name="Endo H."/>
            <person name="Kuwata A."/>
            <person name="Ogata H."/>
        </authorList>
    </citation>
    <scope>NUCLEOTIDE SEQUENCE [LARGE SCALE GENOMIC DNA]</scope>
</reference>
<dbReference type="CDD" id="cd03112">
    <property type="entry name" value="CobW-like"/>
    <property type="match status" value="1"/>
</dbReference>
<dbReference type="Gene3D" id="3.40.50.300">
    <property type="entry name" value="P-loop containing nucleotide triphosphate hydrolases"/>
    <property type="match status" value="1"/>
</dbReference>
<sequence length="392" mass="44118">MSNFENKKIPVTILTGFLGSGKTTLLNYILDDPNHGLRFAIIENEFGDVGVDEKILSEKSDEEVIEVMNGCICCTVRGDLVVALKKLHKKIEKFDAVIIETTGLADPAPVAQTFFVDDDISEMYTLDGIITVVDAKHIIPRLDDEKPEGVENEAEEQIAFADRVLINKTDLVNSLEIDNIEKRIRKLNPTAGLYRTQQSKVEPKNLIGINAFSLKRVTEMDPEFLDTEGEHEHDPSVSSIAFRFPGYLNMHKLSELISDIIQNMGANLFRYKGVLNIAGMQEKFVFQGVGMLFSGNFEGRWKEGEERECRFVFIGKDINRKTLKDGFESCKCDEKLRFNVGDSVQALAPNGWTKGKVLRTWDEGNPYRIELEDENGTNVWAPVDGDNFVKIA</sequence>
<evidence type="ECO:0000313" key="7">
    <source>
        <dbReference type="EMBL" id="GMI20545.1"/>
    </source>
</evidence>
<keyword evidence="3" id="KW-0143">Chaperone</keyword>
<dbReference type="InterPro" id="IPR051316">
    <property type="entry name" value="Zinc-reg_GTPase_activator"/>
</dbReference>
<name>A0A9W7FWK8_9STRA</name>